<feature type="domain" description="GHMP kinase N-terminal" evidence="6">
    <location>
        <begin position="116"/>
        <end position="185"/>
    </location>
</feature>
<evidence type="ECO:0000256" key="2">
    <source>
        <dbReference type="ARBA" id="ARBA00022679"/>
    </source>
</evidence>
<dbReference type="PANTHER" id="PTHR20861">
    <property type="entry name" value="HOMOSERINE/4-DIPHOSPHOCYTIDYL-2-C-METHYL-D-ERYTHRITOL KINASE"/>
    <property type="match status" value="1"/>
</dbReference>
<evidence type="ECO:0000256" key="3">
    <source>
        <dbReference type="ARBA" id="ARBA00022741"/>
    </source>
</evidence>
<dbReference type="Gene3D" id="3.30.230.10">
    <property type="match status" value="1"/>
</dbReference>
<dbReference type="SUPFAM" id="SSF54211">
    <property type="entry name" value="Ribosomal protein S5 domain 2-like"/>
    <property type="match status" value="1"/>
</dbReference>
<dbReference type="GO" id="GO:0005524">
    <property type="term" value="F:ATP binding"/>
    <property type="evidence" value="ECO:0007669"/>
    <property type="project" value="UniProtKB-KW"/>
</dbReference>
<keyword evidence="1" id="KW-0028">Amino-acid biosynthesis</keyword>
<dbReference type="InterPro" id="IPR036554">
    <property type="entry name" value="GHMP_kinase_C_sf"/>
</dbReference>
<proteinExistence type="predicted"/>
<dbReference type="InterPro" id="IPR014721">
    <property type="entry name" value="Ribsml_uS5_D2-typ_fold_subgr"/>
</dbReference>
<dbReference type="Proteomes" id="UP001178507">
    <property type="component" value="Unassembled WGS sequence"/>
</dbReference>
<evidence type="ECO:0000259" key="6">
    <source>
        <dbReference type="Pfam" id="PF00288"/>
    </source>
</evidence>
<evidence type="ECO:0000256" key="4">
    <source>
        <dbReference type="ARBA" id="ARBA00022777"/>
    </source>
</evidence>
<dbReference type="Pfam" id="PF00288">
    <property type="entry name" value="GHMP_kinases_N"/>
    <property type="match status" value="1"/>
</dbReference>
<reference evidence="7" key="1">
    <citation type="submission" date="2023-08" db="EMBL/GenBank/DDBJ databases">
        <authorList>
            <person name="Chen Y."/>
            <person name="Shah S."/>
            <person name="Dougan E. K."/>
            <person name="Thang M."/>
            <person name="Chan C."/>
        </authorList>
    </citation>
    <scope>NUCLEOTIDE SEQUENCE</scope>
</reference>
<keyword evidence="2" id="KW-0808">Transferase</keyword>
<dbReference type="EMBL" id="CAUJNA010001405">
    <property type="protein sequence ID" value="CAJ1386712.1"/>
    <property type="molecule type" value="Genomic_DNA"/>
</dbReference>
<protein>
    <recommendedName>
        <fullName evidence="6">GHMP kinase N-terminal domain-containing protein</fullName>
    </recommendedName>
</protein>
<evidence type="ECO:0000256" key="1">
    <source>
        <dbReference type="ARBA" id="ARBA00022605"/>
    </source>
</evidence>
<accession>A0AA36IHB8</accession>
<evidence type="ECO:0000256" key="5">
    <source>
        <dbReference type="ARBA" id="ARBA00022840"/>
    </source>
</evidence>
<dbReference type="SUPFAM" id="SSF55060">
    <property type="entry name" value="GHMP Kinase, C-terminal domain"/>
    <property type="match status" value="1"/>
</dbReference>
<keyword evidence="4" id="KW-0418">Kinase</keyword>
<dbReference type="GO" id="GO:0016301">
    <property type="term" value="F:kinase activity"/>
    <property type="evidence" value="ECO:0007669"/>
    <property type="project" value="UniProtKB-KW"/>
</dbReference>
<comment type="caution">
    <text evidence="7">The sequence shown here is derived from an EMBL/GenBank/DDBJ whole genome shotgun (WGS) entry which is preliminary data.</text>
</comment>
<name>A0AA36IHB8_9DINO</name>
<keyword evidence="5" id="KW-0067">ATP-binding</keyword>
<sequence>MSSPDVKGGMAAYTGGAGAAAPANLMPEVLSFARKHGLATGAQEELQQLMNASVSLAQRRVTVCVPATVANLGPGVEVVGMAVDIWDEFTLEFSDHFSVELRGPDSPEVPVNEENLVVQGAASAFKEAGRPVPALRFICEHRIPFDKGLGASSASFVGGFLAGSVLCAEELRQLSAAEEAISARLDRTTSTGSVDLVDVYRPTSTAGVDALLQATIARGWNPGNVCPAIYGALQIGIHTSSGMLSHRVPIPHGLVLCLFVPDGKEEGKSLDKELVERQKAIWNVGRTAMLINTFATQDFSKFQKASEDFLALPIISEEFPFIKAVCQAAMGAGASGACAAGYGPSVLALMQGRTGDVLAQSASNQLEQDVAKAMLKAGEDHAVPGRILIAKPCDVGAHVVAQKSTLGHSDAQARISYFQ</sequence>
<dbReference type="Gene3D" id="3.30.70.890">
    <property type="entry name" value="GHMP kinase, C-terminal domain"/>
    <property type="match status" value="1"/>
</dbReference>
<keyword evidence="8" id="KW-1185">Reference proteome</keyword>
<organism evidence="7 8">
    <name type="scientific">Effrenium voratum</name>
    <dbReference type="NCBI Taxonomy" id="2562239"/>
    <lineage>
        <taxon>Eukaryota</taxon>
        <taxon>Sar</taxon>
        <taxon>Alveolata</taxon>
        <taxon>Dinophyceae</taxon>
        <taxon>Suessiales</taxon>
        <taxon>Symbiodiniaceae</taxon>
        <taxon>Effrenium</taxon>
    </lineage>
</organism>
<dbReference type="PRINTS" id="PR00958">
    <property type="entry name" value="HOMSERKINASE"/>
</dbReference>
<dbReference type="GO" id="GO:0008652">
    <property type="term" value="P:amino acid biosynthetic process"/>
    <property type="evidence" value="ECO:0007669"/>
    <property type="project" value="UniProtKB-KW"/>
</dbReference>
<dbReference type="InterPro" id="IPR006204">
    <property type="entry name" value="GHMP_kinase_N_dom"/>
</dbReference>
<gene>
    <name evidence="7" type="ORF">EVOR1521_LOCUS12941</name>
</gene>
<dbReference type="PANTHER" id="PTHR20861:SF1">
    <property type="entry name" value="HOMOSERINE KINASE"/>
    <property type="match status" value="1"/>
</dbReference>
<dbReference type="InterPro" id="IPR020568">
    <property type="entry name" value="Ribosomal_Su5_D2-typ_SF"/>
</dbReference>
<keyword evidence="3" id="KW-0547">Nucleotide-binding</keyword>
<dbReference type="AlphaFoldDB" id="A0AA36IHB8"/>
<evidence type="ECO:0000313" key="8">
    <source>
        <dbReference type="Proteomes" id="UP001178507"/>
    </source>
</evidence>
<evidence type="ECO:0000313" key="7">
    <source>
        <dbReference type="EMBL" id="CAJ1386712.1"/>
    </source>
</evidence>